<organism evidence="2 3">
    <name type="scientific">Rhynchophorus ferrugineus</name>
    <name type="common">Red palm weevil</name>
    <name type="synonym">Curculio ferrugineus</name>
    <dbReference type="NCBI Taxonomy" id="354439"/>
    <lineage>
        <taxon>Eukaryota</taxon>
        <taxon>Metazoa</taxon>
        <taxon>Ecdysozoa</taxon>
        <taxon>Arthropoda</taxon>
        <taxon>Hexapoda</taxon>
        <taxon>Insecta</taxon>
        <taxon>Pterygota</taxon>
        <taxon>Neoptera</taxon>
        <taxon>Endopterygota</taxon>
        <taxon>Coleoptera</taxon>
        <taxon>Polyphaga</taxon>
        <taxon>Cucujiformia</taxon>
        <taxon>Curculionidae</taxon>
        <taxon>Dryophthorinae</taxon>
        <taxon>Rhynchophorus</taxon>
    </lineage>
</organism>
<comment type="caution">
    <text evidence="2">The sequence shown here is derived from an EMBL/GenBank/DDBJ whole genome shotgun (WGS) entry which is preliminary data.</text>
</comment>
<keyword evidence="3" id="KW-1185">Reference proteome</keyword>
<keyword evidence="1" id="KW-0732">Signal</keyword>
<proteinExistence type="predicted"/>
<protein>
    <submittedName>
        <fullName evidence="2">Uncharacterized protein</fullName>
    </submittedName>
</protein>
<dbReference type="OrthoDB" id="5984008at2759"/>
<dbReference type="EMBL" id="JAACXV010000051">
    <property type="protein sequence ID" value="KAF7285566.1"/>
    <property type="molecule type" value="Genomic_DNA"/>
</dbReference>
<dbReference type="Proteomes" id="UP000625711">
    <property type="component" value="Unassembled WGS sequence"/>
</dbReference>
<reference evidence="2" key="1">
    <citation type="submission" date="2020-08" db="EMBL/GenBank/DDBJ databases">
        <title>Genome sequencing and assembly of the red palm weevil Rhynchophorus ferrugineus.</title>
        <authorList>
            <person name="Dias G.B."/>
            <person name="Bergman C.M."/>
            <person name="Manee M."/>
        </authorList>
    </citation>
    <scope>NUCLEOTIDE SEQUENCE</scope>
    <source>
        <strain evidence="2">AA-2017</strain>
        <tissue evidence="2">Whole larva</tissue>
    </source>
</reference>
<dbReference type="SUPFAM" id="SSF53822">
    <property type="entry name" value="Periplasmic binding protein-like I"/>
    <property type="match status" value="1"/>
</dbReference>
<sequence>MTKFAVLLLVTSWVELLTGLPDVIPIGGLFHPSDDKQEIAFRYAVEKINSDRTILPRSKLQAQIEKIPPQDSFHASKKGNLVFYLNDCDSFQKTVSAKLLS</sequence>
<name>A0A834MJN7_RHYFE</name>
<dbReference type="AlphaFoldDB" id="A0A834MJN7"/>
<feature type="chain" id="PRO_5032945958" evidence="1">
    <location>
        <begin position="20"/>
        <end position="101"/>
    </location>
</feature>
<dbReference type="Gene3D" id="3.40.50.2300">
    <property type="match status" value="1"/>
</dbReference>
<evidence type="ECO:0000256" key="1">
    <source>
        <dbReference type="SAM" id="SignalP"/>
    </source>
</evidence>
<gene>
    <name evidence="2" type="ORF">GWI33_010476</name>
</gene>
<dbReference type="InterPro" id="IPR028082">
    <property type="entry name" value="Peripla_BP_I"/>
</dbReference>
<evidence type="ECO:0000313" key="2">
    <source>
        <dbReference type="EMBL" id="KAF7285566.1"/>
    </source>
</evidence>
<feature type="signal peptide" evidence="1">
    <location>
        <begin position="1"/>
        <end position="19"/>
    </location>
</feature>
<evidence type="ECO:0000313" key="3">
    <source>
        <dbReference type="Proteomes" id="UP000625711"/>
    </source>
</evidence>
<accession>A0A834MJN7</accession>